<dbReference type="SUPFAM" id="SSF117070">
    <property type="entry name" value="LEA14-like"/>
    <property type="match status" value="1"/>
</dbReference>
<dbReference type="STRING" id="1150112.SAMN04487893_10787"/>
<dbReference type="EMBL" id="FORU01000007">
    <property type="protein sequence ID" value="SFJ42501.1"/>
    <property type="molecule type" value="Genomic_DNA"/>
</dbReference>
<reference evidence="3" key="1">
    <citation type="submission" date="2016-10" db="EMBL/GenBank/DDBJ databases">
        <authorList>
            <person name="Varghese N."/>
            <person name="Submissions S."/>
        </authorList>
    </citation>
    <scope>NUCLEOTIDE SEQUENCE [LARGE SCALE GENOMIC DNA]</scope>
    <source>
        <strain evidence="3">DSM 26542</strain>
    </source>
</reference>
<name>A0A1I3RAV4_9FLAO</name>
<keyword evidence="1" id="KW-0732">Signal</keyword>
<dbReference type="OrthoDB" id="704817at2"/>
<proteinExistence type="predicted"/>
<keyword evidence="3" id="KW-1185">Reference proteome</keyword>
<evidence type="ECO:0000256" key="1">
    <source>
        <dbReference type="SAM" id="SignalP"/>
    </source>
</evidence>
<organism evidence="2 3">
    <name type="scientific">Myroides guanonis</name>
    <dbReference type="NCBI Taxonomy" id="1150112"/>
    <lineage>
        <taxon>Bacteria</taxon>
        <taxon>Pseudomonadati</taxon>
        <taxon>Bacteroidota</taxon>
        <taxon>Flavobacteriia</taxon>
        <taxon>Flavobacteriales</taxon>
        <taxon>Flavobacteriaceae</taxon>
        <taxon>Myroides</taxon>
    </lineage>
</organism>
<evidence type="ECO:0000313" key="3">
    <source>
        <dbReference type="Proteomes" id="UP000243887"/>
    </source>
</evidence>
<dbReference type="Proteomes" id="UP000243887">
    <property type="component" value="Unassembled WGS sequence"/>
</dbReference>
<evidence type="ECO:0008006" key="4">
    <source>
        <dbReference type="Google" id="ProtNLM"/>
    </source>
</evidence>
<gene>
    <name evidence="2" type="ORF">SAMN04487893_10787</name>
</gene>
<sequence>MNKWKQIKIVSFIAFASLLLTACSSLNPKAQADMLKKYTYEVESVHDLKAGGMAIGNNFEGLSLSSLSSVALGLLRKDLSLEAVVNMKVSNPTGEAVPMGPFKYLLEIQGKPFFEGSVNESLSLANGQSKVVPLAFKANLFGVTDEKKGAEKLLSDILTRKGNGLIVLKIKPSVRIAGKDIYYPGYITVDNDLLKGISGLIKK</sequence>
<dbReference type="AlphaFoldDB" id="A0A1I3RAV4"/>
<feature type="chain" id="PRO_5017347492" description="Late embryogenesis abundant protein" evidence="1">
    <location>
        <begin position="33"/>
        <end position="203"/>
    </location>
</feature>
<evidence type="ECO:0000313" key="2">
    <source>
        <dbReference type="EMBL" id="SFJ42501.1"/>
    </source>
</evidence>
<dbReference type="RefSeq" id="WP_090678888.1">
    <property type="nucleotide sequence ID" value="NZ_FORU01000007.1"/>
</dbReference>
<accession>A0A1I3RAV4</accession>
<dbReference type="Gene3D" id="2.60.40.1820">
    <property type="match status" value="1"/>
</dbReference>
<dbReference type="PROSITE" id="PS51257">
    <property type="entry name" value="PROKAR_LIPOPROTEIN"/>
    <property type="match status" value="1"/>
</dbReference>
<protein>
    <recommendedName>
        <fullName evidence="4">Late embryogenesis abundant protein</fullName>
    </recommendedName>
</protein>
<feature type="signal peptide" evidence="1">
    <location>
        <begin position="1"/>
        <end position="32"/>
    </location>
</feature>